<dbReference type="AlphaFoldDB" id="A0A4R2Q6Q3"/>
<keyword evidence="1" id="KW-0732">Signal</keyword>
<dbReference type="PANTHER" id="PTHR36057:SF1">
    <property type="entry name" value="LIPOPROTEIN LIPID ATTACHMENT SITE-LIKE PROTEIN, PUTATIVE (DUF1223)-RELATED"/>
    <property type="match status" value="1"/>
</dbReference>
<dbReference type="EMBL" id="SLXP01000003">
    <property type="protein sequence ID" value="TCP42375.1"/>
    <property type="molecule type" value="Genomic_DNA"/>
</dbReference>
<dbReference type="OrthoDB" id="9808254at2"/>
<comment type="caution">
    <text evidence="2">The sequence shown here is derived from an EMBL/GenBank/DDBJ whole genome shotgun (WGS) entry which is preliminary data.</text>
</comment>
<dbReference type="Proteomes" id="UP000294835">
    <property type="component" value="Unassembled WGS sequence"/>
</dbReference>
<dbReference type="RefSeq" id="WP_132461505.1">
    <property type="nucleotide sequence ID" value="NZ_SLXP01000003.1"/>
</dbReference>
<feature type="signal peptide" evidence="1">
    <location>
        <begin position="1"/>
        <end position="21"/>
    </location>
</feature>
<dbReference type="Gene3D" id="3.40.30.10">
    <property type="entry name" value="Glutaredoxin"/>
    <property type="match status" value="1"/>
</dbReference>
<dbReference type="InterPro" id="IPR036249">
    <property type="entry name" value="Thioredoxin-like_sf"/>
</dbReference>
<evidence type="ECO:0008006" key="4">
    <source>
        <dbReference type="Google" id="ProtNLM"/>
    </source>
</evidence>
<evidence type="ECO:0000313" key="3">
    <source>
        <dbReference type="Proteomes" id="UP000294835"/>
    </source>
</evidence>
<dbReference type="InterPro" id="IPR010634">
    <property type="entry name" value="DUF1223"/>
</dbReference>
<name>A0A4R2Q6Q3_9RHOB</name>
<evidence type="ECO:0000313" key="2">
    <source>
        <dbReference type="EMBL" id="TCP42375.1"/>
    </source>
</evidence>
<gene>
    <name evidence="2" type="ORF">EV662_103283</name>
</gene>
<evidence type="ECO:0000256" key="1">
    <source>
        <dbReference type="SAM" id="SignalP"/>
    </source>
</evidence>
<sequence>MRTLITVLISAWMVLAGVARADSGPVVVELFTSQGCSSCPPADALMAELAKRDDVIPLALHVDYWDYIGWKDVFADPAFTRRQKAYARAAGQRSVYTPQMVVGGQDHVVGYRPMDLARLIESHQGVSSPVTLTMERDGDTVTIRALSQTVFEEDVVLQVVRYRPSEEVSITRGENAGHTFHYTNIVDVWKAVARWDGAKPLVVSVQTEGEEPIVALVQKAGPGRILAAARLR</sequence>
<dbReference type="SUPFAM" id="SSF52833">
    <property type="entry name" value="Thioredoxin-like"/>
    <property type="match status" value="1"/>
</dbReference>
<protein>
    <recommendedName>
        <fullName evidence="4">Secreted protein</fullName>
    </recommendedName>
</protein>
<keyword evidence="3" id="KW-1185">Reference proteome</keyword>
<dbReference type="PANTHER" id="PTHR36057">
    <property type="match status" value="1"/>
</dbReference>
<proteinExistence type="predicted"/>
<feature type="chain" id="PRO_5020491600" description="Secreted protein" evidence="1">
    <location>
        <begin position="22"/>
        <end position="232"/>
    </location>
</feature>
<reference evidence="2 3" key="1">
    <citation type="submission" date="2019-03" db="EMBL/GenBank/DDBJ databases">
        <title>Genomic Encyclopedia of Type Strains, Phase IV (KMG-IV): sequencing the most valuable type-strain genomes for metagenomic binning, comparative biology and taxonomic classification.</title>
        <authorList>
            <person name="Goeker M."/>
        </authorList>
    </citation>
    <scope>NUCLEOTIDE SEQUENCE [LARGE SCALE GENOMIC DNA]</scope>
    <source>
        <strain evidence="2 3">DSM 18063</strain>
    </source>
</reference>
<organism evidence="2 3">
    <name type="scientific">Rhodovulum marinum</name>
    <dbReference type="NCBI Taxonomy" id="320662"/>
    <lineage>
        <taxon>Bacteria</taxon>
        <taxon>Pseudomonadati</taxon>
        <taxon>Pseudomonadota</taxon>
        <taxon>Alphaproteobacteria</taxon>
        <taxon>Rhodobacterales</taxon>
        <taxon>Paracoccaceae</taxon>
        <taxon>Rhodovulum</taxon>
    </lineage>
</organism>
<dbReference type="Pfam" id="PF06764">
    <property type="entry name" value="DUF1223"/>
    <property type="match status" value="1"/>
</dbReference>
<accession>A0A4R2Q6Q3</accession>